<keyword evidence="4 7" id="KW-0812">Transmembrane</keyword>
<organism evidence="9 10">
    <name type="scientific">Microvirga alba</name>
    <dbReference type="NCBI Taxonomy" id="2791025"/>
    <lineage>
        <taxon>Bacteria</taxon>
        <taxon>Pseudomonadati</taxon>
        <taxon>Pseudomonadota</taxon>
        <taxon>Alphaproteobacteria</taxon>
        <taxon>Hyphomicrobiales</taxon>
        <taxon>Methylobacteriaceae</taxon>
        <taxon>Microvirga</taxon>
    </lineage>
</organism>
<feature type="transmembrane region" description="Helical" evidence="7">
    <location>
        <begin position="151"/>
        <end position="172"/>
    </location>
</feature>
<dbReference type="Gene3D" id="1.10.3720.10">
    <property type="entry name" value="MetI-like"/>
    <property type="match status" value="1"/>
</dbReference>
<dbReference type="CDD" id="cd06261">
    <property type="entry name" value="TM_PBP2"/>
    <property type="match status" value="1"/>
</dbReference>
<comment type="subcellular location">
    <subcellularLocation>
        <location evidence="1 7">Cell membrane</location>
        <topology evidence="1 7">Multi-pass membrane protein</topology>
    </subcellularLocation>
</comment>
<feature type="transmembrane region" description="Helical" evidence="7">
    <location>
        <begin position="315"/>
        <end position="336"/>
    </location>
</feature>
<evidence type="ECO:0000259" key="8">
    <source>
        <dbReference type="PROSITE" id="PS50928"/>
    </source>
</evidence>
<evidence type="ECO:0000256" key="6">
    <source>
        <dbReference type="ARBA" id="ARBA00023136"/>
    </source>
</evidence>
<dbReference type="PANTHER" id="PTHR43744">
    <property type="entry name" value="ABC TRANSPORTER PERMEASE PROTEIN MG189-RELATED-RELATED"/>
    <property type="match status" value="1"/>
</dbReference>
<feature type="transmembrane region" description="Helical" evidence="7">
    <location>
        <begin position="21"/>
        <end position="44"/>
    </location>
</feature>
<dbReference type="EMBL" id="JADQDO010000004">
    <property type="protein sequence ID" value="MBF9233937.1"/>
    <property type="molecule type" value="Genomic_DNA"/>
</dbReference>
<dbReference type="InterPro" id="IPR035906">
    <property type="entry name" value="MetI-like_sf"/>
</dbReference>
<comment type="caution">
    <text evidence="9">The sequence shown here is derived from an EMBL/GenBank/DDBJ whole genome shotgun (WGS) entry which is preliminary data.</text>
</comment>
<accession>A0A931BMQ2</accession>
<protein>
    <submittedName>
        <fullName evidence="9">Carbohydrate ABC transporter permease</fullName>
    </submittedName>
</protein>
<evidence type="ECO:0000256" key="2">
    <source>
        <dbReference type="ARBA" id="ARBA00022448"/>
    </source>
</evidence>
<feature type="domain" description="ABC transmembrane type-1" evidence="8">
    <location>
        <begin position="147"/>
        <end position="336"/>
    </location>
</feature>
<dbReference type="RefSeq" id="WP_196271915.1">
    <property type="nucleotide sequence ID" value="NZ_JADQDO010000004.1"/>
</dbReference>
<dbReference type="PROSITE" id="PS50928">
    <property type="entry name" value="ABC_TM1"/>
    <property type="match status" value="1"/>
</dbReference>
<sequence length="350" mass="39568">MSAVSTFLLRRRGGKGWHWTDVLAYVWLGLGLFLMFGPILWLALSSFKTPANLSEFPPTFLPLDTRMAAVSGYEKPLPLYRVKQDDGSERVLAQVRRVGLTAQLVDPADPQTIIRVPIDKRIPEREVRLATGNYTEPLQQFNFLRYFQNSIFVTVMATIITLIVNSMAAFALSKYEFKGRTAVLGIILATLMVPLSVIVVPLYLVVNELQLFDTLWGVILPTVATPTGVFLLRQYMLTIPDELIDAARMDKASEWQIYWRIVLPLAAPALAVLAIFSIMWRWNDFLWPLIVLSRKEQYTLQVGLNAFSGELNVQWHYVLAMTVISILPVAAIFLFLQRYITSGIANTGLK</sequence>
<dbReference type="Proteomes" id="UP000599312">
    <property type="component" value="Unassembled WGS sequence"/>
</dbReference>
<dbReference type="GO" id="GO:0005886">
    <property type="term" value="C:plasma membrane"/>
    <property type="evidence" value="ECO:0007669"/>
    <property type="project" value="UniProtKB-SubCell"/>
</dbReference>
<evidence type="ECO:0000256" key="1">
    <source>
        <dbReference type="ARBA" id="ARBA00004651"/>
    </source>
</evidence>
<reference evidence="9" key="1">
    <citation type="submission" date="2020-11" db="EMBL/GenBank/DDBJ databases">
        <authorList>
            <person name="Kim M.K."/>
        </authorList>
    </citation>
    <scope>NUCLEOTIDE SEQUENCE</scope>
    <source>
        <strain evidence="9">BT350</strain>
    </source>
</reference>
<keyword evidence="5 7" id="KW-1133">Transmembrane helix</keyword>
<dbReference type="GO" id="GO:0055085">
    <property type="term" value="P:transmembrane transport"/>
    <property type="evidence" value="ECO:0007669"/>
    <property type="project" value="InterPro"/>
</dbReference>
<dbReference type="PANTHER" id="PTHR43744:SF12">
    <property type="entry name" value="ABC TRANSPORTER PERMEASE PROTEIN MG189-RELATED"/>
    <property type="match status" value="1"/>
</dbReference>
<dbReference type="AlphaFoldDB" id="A0A931BMQ2"/>
<evidence type="ECO:0000256" key="5">
    <source>
        <dbReference type="ARBA" id="ARBA00022989"/>
    </source>
</evidence>
<name>A0A931BMQ2_9HYPH</name>
<keyword evidence="3" id="KW-1003">Cell membrane</keyword>
<gene>
    <name evidence="9" type="ORF">I2H38_11165</name>
</gene>
<evidence type="ECO:0000256" key="3">
    <source>
        <dbReference type="ARBA" id="ARBA00022475"/>
    </source>
</evidence>
<keyword evidence="10" id="KW-1185">Reference proteome</keyword>
<keyword evidence="6 7" id="KW-0472">Membrane</keyword>
<keyword evidence="2 7" id="KW-0813">Transport</keyword>
<evidence type="ECO:0000256" key="7">
    <source>
        <dbReference type="RuleBase" id="RU363032"/>
    </source>
</evidence>
<dbReference type="SUPFAM" id="SSF161098">
    <property type="entry name" value="MetI-like"/>
    <property type="match status" value="1"/>
</dbReference>
<comment type="similarity">
    <text evidence="7">Belongs to the binding-protein-dependent transport system permease family.</text>
</comment>
<evidence type="ECO:0000313" key="9">
    <source>
        <dbReference type="EMBL" id="MBF9233937.1"/>
    </source>
</evidence>
<dbReference type="Pfam" id="PF00528">
    <property type="entry name" value="BPD_transp_1"/>
    <property type="match status" value="1"/>
</dbReference>
<evidence type="ECO:0000256" key="4">
    <source>
        <dbReference type="ARBA" id="ARBA00022692"/>
    </source>
</evidence>
<dbReference type="InterPro" id="IPR000515">
    <property type="entry name" value="MetI-like"/>
</dbReference>
<proteinExistence type="inferred from homology"/>
<feature type="transmembrane region" description="Helical" evidence="7">
    <location>
        <begin position="257"/>
        <end position="280"/>
    </location>
</feature>
<feature type="transmembrane region" description="Helical" evidence="7">
    <location>
        <begin position="184"/>
        <end position="204"/>
    </location>
</feature>
<feature type="transmembrane region" description="Helical" evidence="7">
    <location>
        <begin position="216"/>
        <end position="236"/>
    </location>
</feature>
<evidence type="ECO:0000313" key="10">
    <source>
        <dbReference type="Proteomes" id="UP000599312"/>
    </source>
</evidence>